<proteinExistence type="predicted"/>
<gene>
    <name evidence="2" type="ORF">SALB_07246</name>
</gene>
<feature type="compositionally biased region" description="Pro residues" evidence="1">
    <location>
        <begin position="150"/>
        <end position="161"/>
    </location>
</feature>
<name>A0A401RA36_STRNR</name>
<comment type="caution">
    <text evidence="2">The sequence shown here is derived from an EMBL/GenBank/DDBJ whole genome shotgun (WGS) entry which is preliminary data.</text>
</comment>
<sequence length="161" mass="17091">MTSAEALDAVLDDLRTYRVDPGAGGQFTALRQVDLLGHLALRFTGDGYHTHTGDIESDNPIQDALTAHQTAATIGRAFAHYTQALPALTQASDPTNHTALKGQLAALNHHSALRQHLHAAQSTLEEARHVLTGVTPLPTNSPSSTVAKPPADPNPPHRPGR</sequence>
<feature type="compositionally biased region" description="Polar residues" evidence="1">
    <location>
        <begin position="137"/>
        <end position="146"/>
    </location>
</feature>
<dbReference type="AlphaFoldDB" id="A0A401RA36"/>
<feature type="region of interest" description="Disordered" evidence="1">
    <location>
        <begin position="134"/>
        <end position="161"/>
    </location>
</feature>
<reference evidence="2 3" key="1">
    <citation type="journal article" date="2019" name="Microbiol. Resour. Announc.">
        <title>Draft Genome Sequence of the Most Traditional epsilon-Poly-l-Lysine Producer, Streptomyces albulus NBRC14147.</title>
        <authorList>
            <person name="Yamanaka K."/>
            <person name="Hamano Y."/>
        </authorList>
    </citation>
    <scope>NUCLEOTIDE SEQUENCE [LARGE SCALE GENOMIC DNA]</scope>
    <source>
        <strain evidence="2 3">NBRC 14147</strain>
    </source>
</reference>
<evidence type="ECO:0000256" key="1">
    <source>
        <dbReference type="SAM" id="MobiDB-lite"/>
    </source>
</evidence>
<evidence type="ECO:0000313" key="3">
    <source>
        <dbReference type="Proteomes" id="UP000288351"/>
    </source>
</evidence>
<protein>
    <submittedName>
        <fullName evidence="2">Uncharacterized protein</fullName>
    </submittedName>
</protein>
<dbReference type="Proteomes" id="UP000288351">
    <property type="component" value="Unassembled WGS sequence"/>
</dbReference>
<organism evidence="2 3">
    <name type="scientific">Streptomyces noursei</name>
    <name type="common">Streptomyces albulus</name>
    <dbReference type="NCBI Taxonomy" id="1971"/>
    <lineage>
        <taxon>Bacteria</taxon>
        <taxon>Bacillati</taxon>
        <taxon>Actinomycetota</taxon>
        <taxon>Actinomycetes</taxon>
        <taxon>Kitasatosporales</taxon>
        <taxon>Streptomycetaceae</taxon>
        <taxon>Streptomyces</taxon>
    </lineage>
</organism>
<dbReference type="EMBL" id="BHXC01000007">
    <property type="protein sequence ID" value="GCB94447.1"/>
    <property type="molecule type" value="Genomic_DNA"/>
</dbReference>
<dbReference type="RefSeq" id="WP_016572160.1">
    <property type="nucleotide sequence ID" value="NZ_BHXC01000007.1"/>
</dbReference>
<evidence type="ECO:0000313" key="2">
    <source>
        <dbReference type="EMBL" id="GCB94447.1"/>
    </source>
</evidence>
<accession>A0A401RA36</accession>